<keyword evidence="12" id="KW-1185">Reference proteome</keyword>
<keyword evidence="4" id="KW-0547">Nucleotide-binding</keyword>
<sequence length="343" mass="38056">MSVFDRLCGSGSRVDEGEPRQPMRSRRGAQDLEGPSGPEDGILPVPVSPSPASTSSQEDSCKPPPRNCYRLIVLGSARVGKTAIVARFLSNKFEESYTPTIEDFHRKLYRIRGEVYQLDLLDTSGNHPFPAMRRLSFLTGDLFVLVFGMDSRESFEEAIRLREAILETKITATQSVKGRSKSHHSMKVPMVIVGNKCDRDIKAVSVEEAEQYCASQDDCCVFVEVSAKRNYHVDELFYQLFVVAGVPLEMAPNHHRKVPLTFGSPTMLPPSQPKHKATLSIKRRLSDACGVVAPNVRRPSIRTDLMIMRTKTCSLATGSENITPGSRITLRTTSEPGKTCVIQ</sequence>
<dbReference type="GO" id="GO:0005525">
    <property type="term" value="F:GTP binding"/>
    <property type="evidence" value="ECO:0007669"/>
    <property type="project" value="UniProtKB-KW"/>
</dbReference>
<dbReference type="GO" id="GO:0031681">
    <property type="term" value="F:G-protein beta-subunit binding"/>
    <property type="evidence" value="ECO:0007669"/>
    <property type="project" value="TreeGrafter"/>
</dbReference>
<reference evidence="11" key="1">
    <citation type="journal article" date="2023" name="bioRxiv">
        <title>Scaffold-level genome assemblies of two parasitoid biocontrol wasps reveal the parthenogenesis mechanism and an associated novel virus.</title>
        <authorList>
            <person name="Inwood S."/>
            <person name="Skelly J."/>
            <person name="Guhlin J."/>
            <person name="Harrop T."/>
            <person name="Goldson S."/>
            <person name="Dearden P."/>
        </authorList>
    </citation>
    <scope>NUCLEOTIDE SEQUENCE</scope>
    <source>
        <strain evidence="11">Lincoln</strain>
        <tissue evidence="11">Whole body</tissue>
    </source>
</reference>
<dbReference type="GO" id="GO:0007165">
    <property type="term" value="P:signal transduction"/>
    <property type="evidence" value="ECO:0007669"/>
    <property type="project" value="TreeGrafter"/>
</dbReference>
<dbReference type="InterPro" id="IPR001806">
    <property type="entry name" value="Small_GTPase"/>
</dbReference>
<dbReference type="GO" id="GO:0003924">
    <property type="term" value="F:GTPase activity"/>
    <property type="evidence" value="ECO:0007669"/>
    <property type="project" value="InterPro"/>
</dbReference>
<dbReference type="SMART" id="SM00175">
    <property type="entry name" value="RAB"/>
    <property type="match status" value="1"/>
</dbReference>
<evidence type="ECO:0000256" key="2">
    <source>
        <dbReference type="ARBA" id="ARBA00022475"/>
    </source>
</evidence>
<evidence type="ECO:0000256" key="8">
    <source>
        <dbReference type="ARBA" id="ARBA00023289"/>
    </source>
</evidence>
<dbReference type="InterPro" id="IPR052236">
    <property type="entry name" value="Small_GTPase_RasD"/>
</dbReference>
<dbReference type="NCBIfam" id="TIGR00231">
    <property type="entry name" value="small_GTP"/>
    <property type="match status" value="1"/>
</dbReference>
<dbReference type="InterPro" id="IPR005225">
    <property type="entry name" value="Small_GTP-bd"/>
</dbReference>
<keyword evidence="5" id="KW-0342">GTP-binding</keyword>
<evidence type="ECO:0000256" key="6">
    <source>
        <dbReference type="ARBA" id="ARBA00023136"/>
    </source>
</evidence>
<dbReference type="AlphaFoldDB" id="A0AA39FEZ8"/>
<evidence type="ECO:0000256" key="1">
    <source>
        <dbReference type="ARBA" id="ARBA00004193"/>
    </source>
</evidence>
<dbReference type="SMART" id="SM00173">
    <property type="entry name" value="RAS"/>
    <property type="match status" value="1"/>
</dbReference>
<evidence type="ECO:0000256" key="3">
    <source>
        <dbReference type="ARBA" id="ARBA00022481"/>
    </source>
</evidence>
<dbReference type="GO" id="GO:0005886">
    <property type="term" value="C:plasma membrane"/>
    <property type="evidence" value="ECO:0007669"/>
    <property type="project" value="UniProtKB-SubCell"/>
</dbReference>
<dbReference type="EMBL" id="JAQQBR010001831">
    <property type="protein sequence ID" value="KAK0168181.1"/>
    <property type="molecule type" value="Genomic_DNA"/>
</dbReference>
<name>A0AA39FEZ8_MICHY</name>
<dbReference type="PROSITE" id="PS51420">
    <property type="entry name" value="RHO"/>
    <property type="match status" value="1"/>
</dbReference>
<evidence type="ECO:0000256" key="7">
    <source>
        <dbReference type="ARBA" id="ARBA00023288"/>
    </source>
</evidence>
<protein>
    <recommendedName>
        <fullName evidence="13">GTP-binding protein Rhes</fullName>
    </recommendedName>
</protein>
<keyword evidence="7" id="KW-0449">Lipoprotein</keyword>
<proteinExistence type="inferred from homology"/>
<keyword evidence="3" id="KW-0488">Methylation</keyword>
<evidence type="ECO:0000256" key="10">
    <source>
        <dbReference type="SAM" id="MobiDB-lite"/>
    </source>
</evidence>
<dbReference type="FunFam" id="3.40.50.300:FF:000475">
    <property type="entry name" value="GTP-binding protein Rhes"/>
    <property type="match status" value="1"/>
</dbReference>
<dbReference type="PRINTS" id="PR00449">
    <property type="entry name" value="RASTRNSFRMNG"/>
</dbReference>
<feature type="region of interest" description="Disordered" evidence="10">
    <location>
        <begin position="1"/>
        <end position="63"/>
    </location>
</feature>
<keyword evidence="8" id="KW-0636">Prenylation</keyword>
<dbReference type="SMART" id="SM00174">
    <property type="entry name" value="RHO"/>
    <property type="match status" value="1"/>
</dbReference>
<dbReference type="Pfam" id="PF00071">
    <property type="entry name" value="Ras"/>
    <property type="match status" value="1"/>
</dbReference>
<dbReference type="Gene3D" id="3.40.50.300">
    <property type="entry name" value="P-loop containing nucleotide triphosphate hydrolases"/>
    <property type="match status" value="1"/>
</dbReference>
<dbReference type="PROSITE" id="PS51419">
    <property type="entry name" value="RAB"/>
    <property type="match status" value="1"/>
</dbReference>
<comment type="subcellular location">
    <subcellularLocation>
        <location evidence="1">Cell membrane</location>
        <topology evidence="1">Lipid-anchor</topology>
    </subcellularLocation>
</comment>
<keyword evidence="2" id="KW-1003">Cell membrane</keyword>
<evidence type="ECO:0000313" key="11">
    <source>
        <dbReference type="EMBL" id="KAK0168181.1"/>
    </source>
</evidence>
<dbReference type="PANTHER" id="PTHR46149">
    <property type="entry name" value="MIP08469P"/>
    <property type="match status" value="1"/>
</dbReference>
<evidence type="ECO:0000256" key="5">
    <source>
        <dbReference type="ARBA" id="ARBA00023134"/>
    </source>
</evidence>
<evidence type="ECO:0000313" key="12">
    <source>
        <dbReference type="Proteomes" id="UP001168972"/>
    </source>
</evidence>
<gene>
    <name evidence="11" type="ORF">PV327_002007</name>
</gene>
<keyword evidence="6" id="KW-0472">Membrane</keyword>
<accession>A0AA39FEZ8</accession>
<organism evidence="11 12">
    <name type="scientific">Microctonus hyperodae</name>
    <name type="common">Parasitoid wasp</name>
    <dbReference type="NCBI Taxonomy" id="165561"/>
    <lineage>
        <taxon>Eukaryota</taxon>
        <taxon>Metazoa</taxon>
        <taxon>Ecdysozoa</taxon>
        <taxon>Arthropoda</taxon>
        <taxon>Hexapoda</taxon>
        <taxon>Insecta</taxon>
        <taxon>Pterygota</taxon>
        <taxon>Neoptera</taxon>
        <taxon>Endopterygota</taxon>
        <taxon>Hymenoptera</taxon>
        <taxon>Apocrita</taxon>
        <taxon>Ichneumonoidea</taxon>
        <taxon>Braconidae</taxon>
        <taxon>Euphorinae</taxon>
        <taxon>Microctonus</taxon>
    </lineage>
</organism>
<dbReference type="PANTHER" id="PTHR46149:SF3">
    <property type="entry name" value="MIP08469P"/>
    <property type="match status" value="1"/>
</dbReference>
<evidence type="ECO:0008006" key="13">
    <source>
        <dbReference type="Google" id="ProtNLM"/>
    </source>
</evidence>
<comment type="similarity">
    <text evidence="9">Belongs to the small GTPase superfamily. RasD family.</text>
</comment>
<dbReference type="SUPFAM" id="SSF52540">
    <property type="entry name" value="P-loop containing nucleoside triphosphate hydrolases"/>
    <property type="match status" value="1"/>
</dbReference>
<comment type="caution">
    <text evidence="11">The sequence shown here is derived from an EMBL/GenBank/DDBJ whole genome shotgun (WGS) entry which is preliminary data.</text>
</comment>
<evidence type="ECO:0000256" key="9">
    <source>
        <dbReference type="ARBA" id="ARBA00038061"/>
    </source>
</evidence>
<reference evidence="11" key="2">
    <citation type="submission" date="2023-03" db="EMBL/GenBank/DDBJ databases">
        <authorList>
            <person name="Inwood S.N."/>
            <person name="Skelly J.G."/>
            <person name="Guhlin J."/>
            <person name="Harrop T.W.R."/>
            <person name="Goldson S.G."/>
            <person name="Dearden P.K."/>
        </authorList>
    </citation>
    <scope>NUCLEOTIDE SEQUENCE</scope>
    <source>
        <strain evidence="11">Lincoln</strain>
        <tissue evidence="11">Whole body</tissue>
    </source>
</reference>
<dbReference type="PROSITE" id="PS51421">
    <property type="entry name" value="RAS"/>
    <property type="match status" value="1"/>
</dbReference>
<dbReference type="InterPro" id="IPR027417">
    <property type="entry name" value="P-loop_NTPase"/>
</dbReference>
<evidence type="ECO:0000256" key="4">
    <source>
        <dbReference type="ARBA" id="ARBA00022741"/>
    </source>
</evidence>
<dbReference type="Proteomes" id="UP001168972">
    <property type="component" value="Unassembled WGS sequence"/>
</dbReference>